<dbReference type="HOGENOM" id="CLU_001721_0_0_1"/>
<keyword evidence="6" id="KW-0677">Repeat</keyword>
<dbReference type="OMA" id="QSCAIDE"/>
<evidence type="ECO:0000256" key="1">
    <source>
        <dbReference type="ARBA" id="ARBA00004922"/>
    </source>
</evidence>
<dbReference type="Pfam" id="PF13181">
    <property type="entry name" value="TPR_8"/>
    <property type="match status" value="2"/>
</dbReference>
<protein>
    <recommendedName>
        <fullName evidence="3">protein O-GlcNAc transferase</fullName>
        <ecNumber evidence="3">2.4.1.255</ecNumber>
    </recommendedName>
</protein>
<keyword evidence="5 11" id="KW-0808">Transferase</keyword>
<evidence type="ECO:0000256" key="5">
    <source>
        <dbReference type="ARBA" id="ARBA00022679"/>
    </source>
</evidence>
<dbReference type="InParanoid" id="E9E9A2"/>
<dbReference type="FunFam" id="3.40.50.11380:FF:000004">
    <property type="entry name" value="UDP-N-acetylglucosaminyltransferase (AFU_orthologue AFUA_1G03380)"/>
    <property type="match status" value="1"/>
</dbReference>
<dbReference type="Pfam" id="PF13844">
    <property type="entry name" value="Glyco_transf_41"/>
    <property type="match status" value="2"/>
</dbReference>
<organism evidence="12">
    <name type="scientific">Metarhizium acridum (strain CQMa 102)</name>
    <dbReference type="NCBI Taxonomy" id="655827"/>
    <lineage>
        <taxon>Eukaryota</taxon>
        <taxon>Fungi</taxon>
        <taxon>Dikarya</taxon>
        <taxon>Ascomycota</taxon>
        <taxon>Pezizomycotina</taxon>
        <taxon>Sordariomycetes</taxon>
        <taxon>Hypocreomycetidae</taxon>
        <taxon>Hypocreales</taxon>
        <taxon>Clavicipitaceae</taxon>
        <taxon>Metarhizium</taxon>
    </lineage>
</organism>
<gene>
    <name evidence="11" type="ORF">MAC_06450</name>
</gene>
<dbReference type="Gene3D" id="1.25.40.10">
    <property type="entry name" value="Tetratricopeptide repeat domain"/>
    <property type="match status" value="3"/>
</dbReference>
<evidence type="ECO:0000256" key="3">
    <source>
        <dbReference type="ARBA" id="ARBA00011970"/>
    </source>
</evidence>
<dbReference type="FunFam" id="1.25.40.10:FF:000552">
    <property type="entry name" value="UDP-N-acetylglucosaminyltransferase (AFU_orthologue AFUA_1G03380)"/>
    <property type="match status" value="1"/>
</dbReference>
<keyword evidence="12" id="KW-1185">Reference proteome</keyword>
<dbReference type="PROSITE" id="PS50005">
    <property type="entry name" value="TPR"/>
    <property type="match status" value="3"/>
</dbReference>
<dbReference type="PANTHER" id="PTHR44998:SF1">
    <property type="entry name" value="UDP-N-ACETYLGLUCOSAMINE--PEPTIDE N-ACETYLGLUCOSAMINYLTRANSFERASE 110 KDA SUBUNIT"/>
    <property type="match status" value="1"/>
</dbReference>
<dbReference type="Proteomes" id="UP000002499">
    <property type="component" value="Unassembled WGS sequence"/>
</dbReference>
<dbReference type="STRING" id="655827.E9E9A2"/>
<feature type="repeat" description="TPR" evidence="8">
    <location>
        <begin position="1068"/>
        <end position="1101"/>
    </location>
</feature>
<feature type="compositionally biased region" description="Polar residues" evidence="9">
    <location>
        <begin position="546"/>
        <end position="560"/>
    </location>
</feature>
<accession>E9E9A2</accession>
<proteinExistence type="inferred from homology"/>
<dbReference type="GO" id="GO:0097363">
    <property type="term" value="F:protein O-acetylglucosaminyltransferase activity"/>
    <property type="evidence" value="ECO:0007669"/>
    <property type="project" value="UniProtKB-EC"/>
</dbReference>
<evidence type="ECO:0000313" key="12">
    <source>
        <dbReference type="Proteomes" id="UP000002499"/>
    </source>
</evidence>
<sequence>MWWWGVGWFSYWVPRLCLMSGTPLVFMAQVRSIGDKDRLAAIPTEEFTGHKMSSMTYGGLFLLNHGLFVFAPVTVFPEPVTATLSANPSELATFPTQVLVPPAAQSPGTRSQLCSRRRKLAFLEAVTSTAPQHKPPKATPFPWTNTQRCCAWQVSTSLPDPVPSLPRLLHRNPQHHRQRRHTATHGASPSIVLTPRDGIIDPPKFPSDMLPAPPMHPGTVPGPQAFNSLSNVPGREANGHNDGHIRRFVSNHRRSFPIRLSQSTQQAAMPTAHLGSFTPEHNLRRKTPGGTVEAGYDGSPIQPFPGPPPLKQMILPISVGSTSYFPPDSLLGSTQPPHIQFNVPGSSYNHGSHPPANFQPAAWAYNDATPNGLDLSTVLNSGSRLLNTSNAQAMGQPSDLYQPVIRAHEHNLRAFCPPPAPTSGSLLFGHMGWHSGSSPWDHSNYDKNTGLGISYTTPDINHTGYGQHGSVVSQHSPLYAKYEGLDRGTRYSGHSPRWGFHTYQGPRSRTDGQRVTSIGESHLREKALQQSYQSYVELLSYLQASGKTSPTRSSPGSFNSHKLPAYPKPPKLQSLGMIKSANLANPNATSANSISEGSPQHGGRCTLDSDRSLHSHAPYSQFTPSGNNMYLFDQKLVSANPSLSAPSFSNITSAVHPLPISNALTSLDILKNLCEQTKWQWIEAIIKLDSGQVEATTHLGAALYCLGRQDEAEQNWLRAVKLEPSYLDATEHLVGHLYKNRSGEAIEVIAYVQKALGPVIASTSSTQPKAPLPILGSGNELVVPGSQSQFLNGSNGSNTPGFGSSGYLLSGIDNGRMLALVHAKGTLLYSQKDTERASEAFQEAVLISLGRQVTGIQELIRRIQVALSSRTCQNASSQKPQSLHPLMLSPEKARHTAQLVFGGTGELPGLQFLRNGPSKRAAVQTTSNSLLSLAKILQDAMSSGKVDFGLFRGSSQVGDILALYYLSLSLQESPSTANNVGILLAGVQQGIATSLNTAGRTMSQTSIPGIAPGSGLALALAYYNYGLRLDPNHVHLHTNLGSLLKDVGQLDLAIQMYERAVSCDGTFDIALTNLANAVKDKGRINDAIHYYRRAVNANPGFAEAVCGLFTALNSVCNWRGRGGVFLESGKYDRWHVNSDGMLIDAQTSGCSSGLTRRVVDIVSQQLKDASHWGQGMLRESAICDLAKQLQHLCKDPSFRLEEALRRWADQPWEGSRLLRLIERATRVLLRKSYRDRYLCGQTNKLSYDRPKLPQNLSVPSAPTVLPFHTFTCPLTAKQIRAIAQRNALRISSSTLRSPWIPSTMYPPPSPPNPHLNVGYISSDFNNHPLAHLMQSAFGFHNSDRVQAICYATTPSDGSVHRQQIENEAPVFRDVSNWPPDKLVEQITRDNIHILVNLNGYTRGARNEIFAARPAPIQMSFMGFAGTLGAEWCDYILADKTAVPSTTLRPWRDNVSIEDVFCDNNEDTTGDWVYSENVIFCRDTFFCCDHAQSCAIDEKETEWAEVERRRWRMRKELFPNLGNDAIILGNFNQLYKIDPTTFRAWLRILARVPRAVLWLLRFPEPGESNLRATAKAWAGPEVAERIIFTDVAPKSQHISRATVCDMFLDTPECNAHTTAADVLWSSTPLLTLPRYPYKMCSRMAASILRGALPRSLEGQQAAEELITYTEAEYEQRAADLANSLKYTMNSGGYGQSSGRLADIRKLLWDSKWHCGLFNTRRWVKDLETAYEEAWRRWINGAGGDIYL</sequence>
<feature type="compositionally biased region" description="Polar residues" evidence="9">
    <location>
        <begin position="586"/>
        <end position="598"/>
    </location>
</feature>
<dbReference type="InterPro" id="IPR011990">
    <property type="entry name" value="TPR-like_helical_dom_sf"/>
</dbReference>
<evidence type="ECO:0000256" key="8">
    <source>
        <dbReference type="PROSITE-ProRule" id="PRU00339"/>
    </source>
</evidence>
<evidence type="ECO:0000256" key="7">
    <source>
        <dbReference type="ARBA" id="ARBA00022803"/>
    </source>
</evidence>
<comment type="similarity">
    <text evidence="2">Belongs to the glycosyltransferase 41 family. O-GlcNAc transferase subfamily.</text>
</comment>
<evidence type="ECO:0000256" key="4">
    <source>
        <dbReference type="ARBA" id="ARBA00022676"/>
    </source>
</evidence>
<dbReference type="EMBL" id="GL698526">
    <property type="protein sequence ID" value="EFY87473.1"/>
    <property type="molecule type" value="Genomic_DNA"/>
</dbReference>
<name>E9E9A2_METAQ</name>
<dbReference type="OrthoDB" id="421121at2759"/>
<dbReference type="eggNOG" id="KOG4626">
    <property type="taxonomic scope" value="Eukaryota"/>
</dbReference>
<dbReference type="InterPro" id="IPR019734">
    <property type="entry name" value="TPR_rpt"/>
</dbReference>
<feature type="domain" description="O-GlcNAc transferase C-terminal" evidence="10">
    <location>
        <begin position="1519"/>
        <end position="1725"/>
    </location>
</feature>
<dbReference type="Gene3D" id="3.40.50.11380">
    <property type="match status" value="1"/>
</dbReference>
<evidence type="ECO:0000256" key="6">
    <source>
        <dbReference type="ARBA" id="ARBA00022737"/>
    </source>
</evidence>
<feature type="repeat" description="TPR" evidence="8">
    <location>
        <begin position="1034"/>
        <end position="1067"/>
    </location>
</feature>
<feature type="region of interest" description="Disordered" evidence="9">
    <location>
        <begin position="586"/>
        <end position="610"/>
    </location>
</feature>
<dbReference type="InterPro" id="IPR029489">
    <property type="entry name" value="OGT/SEC/SPY_C"/>
</dbReference>
<dbReference type="Gene3D" id="3.40.50.2000">
    <property type="entry name" value="Glycogen Phosphorylase B"/>
    <property type="match status" value="1"/>
</dbReference>
<evidence type="ECO:0000313" key="11">
    <source>
        <dbReference type="EMBL" id="EFY87473.1"/>
    </source>
</evidence>
<evidence type="ECO:0000256" key="9">
    <source>
        <dbReference type="SAM" id="MobiDB-lite"/>
    </source>
</evidence>
<evidence type="ECO:0000259" key="10">
    <source>
        <dbReference type="Pfam" id="PF13844"/>
    </source>
</evidence>
<dbReference type="EC" id="2.4.1.255" evidence="3"/>
<feature type="region of interest" description="Disordered" evidence="9">
    <location>
        <begin position="546"/>
        <end position="571"/>
    </location>
</feature>
<feature type="compositionally biased region" description="Basic residues" evidence="9">
    <location>
        <begin position="173"/>
        <end position="183"/>
    </location>
</feature>
<comment type="pathway">
    <text evidence="1">Protein modification; protein glycosylation.</text>
</comment>
<evidence type="ECO:0000256" key="2">
    <source>
        <dbReference type="ARBA" id="ARBA00005386"/>
    </source>
</evidence>
<feature type="domain" description="O-GlcNAc transferase C-terminal" evidence="10">
    <location>
        <begin position="1260"/>
        <end position="1446"/>
    </location>
</feature>
<reference evidence="11 12" key="1">
    <citation type="journal article" date="2011" name="PLoS Genet.">
        <title>Genome sequencing and comparative transcriptomics of the model entomopathogenic fungi Metarhizium anisopliae and M. acridum.</title>
        <authorList>
            <person name="Gao Q."/>
            <person name="Jin K."/>
            <person name="Ying S.H."/>
            <person name="Zhang Y."/>
            <person name="Xiao G."/>
            <person name="Shang Y."/>
            <person name="Duan Z."/>
            <person name="Hu X."/>
            <person name="Xie X.Q."/>
            <person name="Zhou G."/>
            <person name="Peng G."/>
            <person name="Luo Z."/>
            <person name="Huang W."/>
            <person name="Wang B."/>
            <person name="Fang W."/>
            <person name="Wang S."/>
            <person name="Zhong Y."/>
            <person name="Ma L.J."/>
            <person name="St Leger R.J."/>
            <person name="Zhao G.P."/>
            <person name="Pei Y."/>
            <person name="Feng M.G."/>
            <person name="Xia Y."/>
            <person name="Wang C."/>
        </authorList>
    </citation>
    <scope>NUCLEOTIDE SEQUENCE [LARGE SCALE GENOMIC DNA]</scope>
    <source>
        <strain evidence="11 12">CQMa 102</strain>
    </source>
</reference>
<feature type="repeat" description="TPR" evidence="8">
    <location>
        <begin position="693"/>
        <end position="726"/>
    </location>
</feature>
<dbReference type="SMART" id="SM00028">
    <property type="entry name" value="TPR"/>
    <property type="match status" value="4"/>
</dbReference>
<dbReference type="SUPFAM" id="SSF48452">
    <property type="entry name" value="TPR-like"/>
    <property type="match status" value="2"/>
</dbReference>
<dbReference type="GO" id="GO:0006493">
    <property type="term" value="P:protein O-linked glycosylation"/>
    <property type="evidence" value="ECO:0007669"/>
    <property type="project" value="TreeGrafter"/>
</dbReference>
<keyword evidence="4 11" id="KW-0328">Glycosyltransferase</keyword>
<feature type="region of interest" description="Disordered" evidence="9">
    <location>
        <begin position="173"/>
        <end position="195"/>
    </location>
</feature>
<dbReference type="FunFam" id="3.40.50.2000:FF:000110">
    <property type="entry name" value="UDP-N-acetylglucosaminyltransferase protein"/>
    <property type="match status" value="1"/>
</dbReference>
<keyword evidence="7 8" id="KW-0802">TPR repeat</keyword>
<dbReference type="PANTHER" id="PTHR44998">
    <property type="match status" value="1"/>
</dbReference>